<evidence type="ECO:0000256" key="1">
    <source>
        <dbReference type="SAM" id="MobiDB-lite"/>
    </source>
</evidence>
<organism evidence="3 4">
    <name type="scientific">Trichuris muris</name>
    <name type="common">Mouse whipworm</name>
    <dbReference type="NCBI Taxonomy" id="70415"/>
    <lineage>
        <taxon>Eukaryota</taxon>
        <taxon>Metazoa</taxon>
        <taxon>Ecdysozoa</taxon>
        <taxon>Nematoda</taxon>
        <taxon>Enoplea</taxon>
        <taxon>Dorylaimia</taxon>
        <taxon>Trichinellida</taxon>
        <taxon>Trichuridae</taxon>
        <taxon>Trichuris</taxon>
    </lineage>
</organism>
<dbReference type="PANTHER" id="PTHR19303">
    <property type="entry name" value="TRANSPOSON"/>
    <property type="match status" value="1"/>
</dbReference>
<evidence type="ECO:0000313" key="4">
    <source>
        <dbReference type="WBParaSite" id="TMUE_1000003525.1"/>
    </source>
</evidence>
<reference evidence="4" key="1">
    <citation type="submission" date="2019-12" db="UniProtKB">
        <authorList>
            <consortium name="WormBaseParasite"/>
        </authorList>
    </citation>
    <scope>IDENTIFICATION</scope>
</reference>
<dbReference type="GO" id="GO:0003677">
    <property type="term" value="F:DNA binding"/>
    <property type="evidence" value="ECO:0007669"/>
    <property type="project" value="TreeGrafter"/>
</dbReference>
<evidence type="ECO:0000259" key="2">
    <source>
        <dbReference type="Pfam" id="PF03184"/>
    </source>
</evidence>
<accession>A0A5S6Q8V8</accession>
<feature type="region of interest" description="Disordered" evidence="1">
    <location>
        <begin position="350"/>
        <end position="379"/>
    </location>
</feature>
<sequence length="379" mass="42631">MPRSTYIHKDARQAMGFKAFKDRLTLVLCGNAAGHMIKPGVIYRACTPRPLKNKSKDSFPVFWQHNGKAWMTAILFLEWLRQCFIPEVKSYLRAKGLPFKALLLIDNAPGHPQAACVADEKVEVVFLPPNSTPLLQPLDQGIMRCVKATYTRLAFQGIRDALDVNPQLSVTQLWKNFNIADAIILIAEAVQAISPSSVNACWRPLWRNVVGDFRGFPAADAEVQNIRNIAMEIGGEGLSDMAEVDLQKHLEDNSDFMSNQELEEMTMSSTESEDDDAEGLEQREPPAWTLEKFAEVFQQAQILKEKILEYDPSMERAHIVTRGLTASLRPLQNLFDEAKKRHRQLPITMFLTDASPRMEAPGSSSGDDRPSCSRSDRFP</sequence>
<name>A0A5S6Q8V8_TRIMR</name>
<dbReference type="InterPro" id="IPR004875">
    <property type="entry name" value="DDE_SF_endonuclease_dom"/>
</dbReference>
<feature type="domain" description="DDE-1" evidence="2">
    <location>
        <begin position="21"/>
        <end position="202"/>
    </location>
</feature>
<feature type="compositionally biased region" description="Basic and acidic residues" evidence="1">
    <location>
        <begin position="366"/>
        <end position="379"/>
    </location>
</feature>
<protein>
    <submittedName>
        <fullName evidence="4">DDE-1 domain-containing protein</fullName>
    </submittedName>
</protein>
<dbReference type="InterPro" id="IPR050863">
    <property type="entry name" value="CenT-Element_Derived"/>
</dbReference>
<dbReference type="AlphaFoldDB" id="A0A5S6Q8V8"/>
<dbReference type="STRING" id="70415.A0A5S6Q8V8"/>
<dbReference type="Pfam" id="PF03184">
    <property type="entry name" value="DDE_1"/>
    <property type="match status" value="1"/>
</dbReference>
<dbReference type="GO" id="GO:0005634">
    <property type="term" value="C:nucleus"/>
    <property type="evidence" value="ECO:0007669"/>
    <property type="project" value="TreeGrafter"/>
</dbReference>
<dbReference type="WBParaSite" id="TMUE_1000003525.1">
    <property type="protein sequence ID" value="TMUE_1000003525.1"/>
    <property type="gene ID" value="WBGene00298740"/>
</dbReference>
<dbReference type="InterPro" id="IPR036397">
    <property type="entry name" value="RNaseH_sf"/>
</dbReference>
<proteinExistence type="predicted"/>
<keyword evidence="3" id="KW-1185">Reference proteome</keyword>
<dbReference type="Gene3D" id="3.30.420.10">
    <property type="entry name" value="Ribonuclease H-like superfamily/Ribonuclease H"/>
    <property type="match status" value="1"/>
</dbReference>
<dbReference type="Proteomes" id="UP000046395">
    <property type="component" value="Unassembled WGS sequence"/>
</dbReference>
<dbReference type="PANTHER" id="PTHR19303:SF52">
    <property type="entry name" value="TIGGER TRANSPOSABLE ELEMENT-DERIVED PROTEIN 6"/>
    <property type="match status" value="1"/>
</dbReference>
<evidence type="ECO:0000313" key="3">
    <source>
        <dbReference type="Proteomes" id="UP000046395"/>
    </source>
</evidence>